<comment type="caution">
    <text evidence="1">The sequence shown here is derived from an EMBL/GenBank/DDBJ whole genome shotgun (WGS) entry which is preliminary data.</text>
</comment>
<sequence length="62" mass="7235">MLKNSDEKQFIQKQEYIIQRLRQAGIGVDKGEKVPKDGRYSGIVGNTREIRILDIPYLYHSK</sequence>
<protein>
    <submittedName>
        <fullName evidence="1">Uncharacterized protein</fullName>
    </submittedName>
</protein>
<name>A0A917WZM1_9BACI</name>
<evidence type="ECO:0000313" key="2">
    <source>
        <dbReference type="Proteomes" id="UP000618460"/>
    </source>
</evidence>
<evidence type="ECO:0000313" key="1">
    <source>
        <dbReference type="EMBL" id="GGM43424.1"/>
    </source>
</evidence>
<reference evidence="1" key="1">
    <citation type="journal article" date="2014" name="Int. J. Syst. Evol. Microbiol.">
        <title>Complete genome sequence of Corynebacterium casei LMG S-19264T (=DSM 44701T), isolated from a smear-ripened cheese.</title>
        <authorList>
            <consortium name="US DOE Joint Genome Institute (JGI-PGF)"/>
            <person name="Walter F."/>
            <person name="Albersmeier A."/>
            <person name="Kalinowski J."/>
            <person name="Ruckert C."/>
        </authorList>
    </citation>
    <scope>NUCLEOTIDE SEQUENCE</scope>
    <source>
        <strain evidence="1">CGMCC 1.6333</strain>
    </source>
</reference>
<accession>A0A917WZM1</accession>
<keyword evidence="2" id="KW-1185">Reference proteome</keyword>
<proteinExistence type="predicted"/>
<dbReference type="Proteomes" id="UP000618460">
    <property type="component" value="Unassembled WGS sequence"/>
</dbReference>
<dbReference type="OrthoDB" id="2973224at2"/>
<organism evidence="1 2">
    <name type="scientific">Paraliobacillus quinghaiensis</name>
    <dbReference type="NCBI Taxonomy" id="470815"/>
    <lineage>
        <taxon>Bacteria</taxon>
        <taxon>Bacillati</taxon>
        <taxon>Bacillota</taxon>
        <taxon>Bacilli</taxon>
        <taxon>Bacillales</taxon>
        <taxon>Bacillaceae</taxon>
        <taxon>Paraliobacillus</taxon>
    </lineage>
</organism>
<reference evidence="1" key="2">
    <citation type="submission" date="2020-09" db="EMBL/GenBank/DDBJ databases">
        <authorList>
            <person name="Sun Q."/>
            <person name="Zhou Y."/>
        </authorList>
    </citation>
    <scope>NUCLEOTIDE SEQUENCE</scope>
    <source>
        <strain evidence="1">CGMCC 1.6333</strain>
    </source>
</reference>
<dbReference type="EMBL" id="BMLG01000036">
    <property type="protein sequence ID" value="GGM43424.1"/>
    <property type="molecule type" value="Genomic_DNA"/>
</dbReference>
<gene>
    <name evidence="1" type="ORF">GCM10011351_31760</name>
</gene>
<dbReference type="RefSeq" id="WP_117157316.1">
    <property type="nucleotide sequence ID" value="NZ_BMLG01000036.1"/>
</dbReference>
<dbReference type="AlphaFoldDB" id="A0A917WZM1"/>